<comment type="caution">
    <text evidence="2">The sequence shown here is derived from an EMBL/GenBank/DDBJ whole genome shotgun (WGS) entry which is preliminary data.</text>
</comment>
<keyword evidence="3" id="KW-1185">Reference proteome</keyword>
<protein>
    <submittedName>
        <fullName evidence="2">DUF6702 family protein</fullName>
    </submittedName>
</protein>
<reference evidence="3" key="2">
    <citation type="journal article" date="2019" name="Int. J. Syst. Evol. Microbiol.">
        <title>The Global Catalogue of Microorganisms (GCM) 10K type strain sequencing project: providing services to taxonomists for standard genome sequencing and annotation.</title>
        <authorList>
            <consortium name="The Broad Institute Genomics Platform"/>
            <consortium name="The Broad Institute Genome Sequencing Center for Infectious Disease"/>
            <person name="Wu L."/>
            <person name="Ma J."/>
        </authorList>
    </citation>
    <scope>NUCLEOTIDE SEQUENCE [LARGE SCALE GENOMIC DNA]</scope>
    <source>
        <strain evidence="3">CCUG 61484</strain>
    </source>
</reference>
<reference evidence="2" key="1">
    <citation type="journal article" date="2014" name="Int. J. Syst. Evol. Microbiol.">
        <title>Complete genome of a new Firmicutes species belonging to the dominant human colonic microbiota ('Ruminococcus bicirculans') reveals two chromosomes and a selective capacity to utilize plant glucans.</title>
        <authorList>
            <consortium name="NISC Comparative Sequencing Program"/>
            <person name="Wegmann U."/>
            <person name="Louis P."/>
            <person name="Goesmann A."/>
            <person name="Henrissat B."/>
            <person name="Duncan S.H."/>
            <person name="Flint H.J."/>
        </authorList>
    </citation>
    <scope>NUCLEOTIDE SEQUENCE</scope>
    <source>
        <strain evidence="2">CCUG 61484</strain>
    </source>
</reference>
<dbReference type="EMBL" id="JBHTHZ010000001">
    <property type="protein sequence ID" value="MFD0792457.1"/>
    <property type="molecule type" value="Genomic_DNA"/>
</dbReference>
<dbReference type="RefSeq" id="WP_377111033.1">
    <property type="nucleotide sequence ID" value="NZ_JBHTHZ010000001.1"/>
</dbReference>
<sequence>MTAFLSKSLLYCYIITGLFTVKPVFHPLHVSTTDVSFNSSDKQMEVICTIFTDDFEDALEKQFHTKVDLSREDMHKAMDVLVKNYINSHLQLKANTAALPLNYLGFEINREAVNIYLESAKINTPKSIDAQVTLLQSLYADQLNIVHMTVNGTRKSTRLDAPAKQVTQSF</sequence>
<dbReference type="EMBL" id="JBHTHZ010000001">
    <property type="protein sequence ID" value="MFD0792329.1"/>
    <property type="molecule type" value="Genomic_DNA"/>
</dbReference>
<proteinExistence type="predicted"/>
<dbReference type="Proteomes" id="UP001597010">
    <property type="component" value="Unassembled WGS sequence"/>
</dbReference>
<evidence type="ECO:0000313" key="1">
    <source>
        <dbReference type="EMBL" id="MFD0792329.1"/>
    </source>
</evidence>
<organism evidence="2 3">
    <name type="scientific">Mucilaginibacter litoreus</name>
    <dbReference type="NCBI Taxonomy" id="1048221"/>
    <lineage>
        <taxon>Bacteria</taxon>
        <taxon>Pseudomonadati</taxon>
        <taxon>Bacteroidota</taxon>
        <taxon>Sphingobacteriia</taxon>
        <taxon>Sphingobacteriales</taxon>
        <taxon>Sphingobacteriaceae</taxon>
        <taxon>Mucilaginibacter</taxon>
    </lineage>
</organism>
<dbReference type="Pfam" id="PF20420">
    <property type="entry name" value="DUF6702"/>
    <property type="match status" value="1"/>
</dbReference>
<accession>A0ABW3ANA2</accession>
<dbReference type="InterPro" id="IPR046525">
    <property type="entry name" value="DUF6702"/>
</dbReference>
<name>A0ABW3ANA2_9SPHI</name>
<gene>
    <name evidence="1" type="ORF">ACFQZX_01795</name>
    <name evidence="2" type="ORF">ACFQZX_02440</name>
</gene>
<reference evidence="2" key="3">
    <citation type="submission" date="2024-09" db="EMBL/GenBank/DDBJ databases">
        <authorList>
            <person name="Sun Q."/>
            <person name="Mori K."/>
        </authorList>
    </citation>
    <scope>NUCLEOTIDE SEQUENCE</scope>
    <source>
        <strain evidence="2">CCUG 61484</strain>
    </source>
</reference>
<evidence type="ECO:0000313" key="2">
    <source>
        <dbReference type="EMBL" id="MFD0792457.1"/>
    </source>
</evidence>
<evidence type="ECO:0000313" key="3">
    <source>
        <dbReference type="Proteomes" id="UP001597010"/>
    </source>
</evidence>